<keyword evidence="7 10" id="KW-0378">Hydrolase</keyword>
<dbReference type="EMBL" id="AGDV01000011">
    <property type="protein sequence ID" value="EMB33470.1"/>
    <property type="molecule type" value="Genomic_DNA"/>
</dbReference>
<keyword evidence="5 10" id="KW-0812">Transmembrane</keyword>
<feature type="active site" evidence="10">
    <location>
        <position position="124"/>
    </location>
</feature>
<feature type="transmembrane region" description="Helical" evidence="10">
    <location>
        <begin position="7"/>
        <end position="28"/>
    </location>
</feature>
<dbReference type="Pfam" id="PF01252">
    <property type="entry name" value="Peptidase_A8"/>
    <property type="match status" value="1"/>
</dbReference>
<proteinExistence type="inferred from homology"/>
<evidence type="ECO:0000256" key="7">
    <source>
        <dbReference type="ARBA" id="ARBA00022801"/>
    </source>
</evidence>
<evidence type="ECO:0000256" key="11">
    <source>
        <dbReference type="RuleBase" id="RU000594"/>
    </source>
</evidence>
<dbReference type="Proteomes" id="UP000011705">
    <property type="component" value="Chromosome"/>
</dbReference>
<feature type="active site" evidence="10">
    <location>
        <position position="146"/>
    </location>
</feature>
<keyword evidence="3" id="KW-0997">Cell inner membrane</keyword>
<dbReference type="UniPathway" id="UPA00665"/>
<comment type="function">
    <text evidence="10 11">This protein specifically catalyzes the removal of signal peptides from prolipoproteins.</text>
</comment>
<evidence type="ECO:0000256" key="3">
    <source>
        <dbReference type="ARBA" id="ARBA00022519"/>
    </source>
</evidence>
<evidence type="ECO:0000256" key="2">
    <source>
        <dbReference type="ARBA" id="ARBA00022475"/>
    </source>
</evidence>
<keyword evidence="8 10" id="KW-1133">Transmembrane helix</keyword>
<dbReference type="AlphaFoldDB" id="A0A0E2E4X9"/>
<protein>
    <recommendedName>
        <fullName evidence="10">Lipoprotein signal peptidase</fullName>
        <ecNumber evidence="10">3.4.23.36</ecNumber>
    </recommendedName>
    <alternativeName>
        <fullName evidence="10">Prolipoprotein signal peptidase</fullName>
    </alternativeName>
    <alternativeName>
        <fullName evidence="10">Signal peptidase II</fullName>
        <shortName evidence="10">SPase II</shortName>
    </alternativeName>
</protein>
<feature type="transmembrane region" description="Helical" evidence="10">
    <location>
        <begin position="144"/>
        <end position="162"/>
    </location>
</feature>
<dbReference type="GO" id="GO:0005886">
    <property type="term" value="C:plasma membrane"/>
    <property type="evidence" value="ECO:0007669"/>
    <property type="project" value="UniProtKB-SubCell"/>
</dbReference>
<name>A0A0E2E4X9_TREDN</name>
<dbReference type="InterPro" id="IPR001872">
    <property type="entry name" value="Peptidase_A8"/>
</dbReference>
<dbReference type="HAMAP" id="MF_00161">
    <property type="entry name" value="LspA"/>
    <property type="match status" value="1"/>
</dbReference>
<comment type="pathway">
    <text evidence="10">Protein modification; lipoprotein biosynthesis (signal peptide cleavage).</text>
</comment>
<comment type="subcellular location">
    <subcellularLocation>
        <location evidence="10">Cell membrane</location>
        <topology evidence="10">Multi-pass membrane protein</topology>
    </subcellularLocation>
</comment>
<keyword evidence="2 10" id="KW-1003">Cell membrane</keyword>
<dbReference type="GO" id="GO:0004190">
    <property type="term" value="F:aspartic-type endopeptidase activity"/>
    <property type="evidence" value="ECO:0007669"/>
    <property type="project" value="UniProtKB-UniRule"/>
</dbReference>
<keyword evidence="9 10" id="KW-0472">Membrane</keyword>
<dbReference type="RefSeq" id="WP_002684345.1">
    <property type="nucleotide sequence ID" value="NZ_CM001795.1"/>
</dbReference>
<dbReference type="HOGENOM" id="CLU_083252_3_1_12"/>
<evidence type="ECO:0000256" key="9">
    <source>
        <dbReference type="ARBA" id="ARBA00023136"/>
    </source>
</evidence>
<dbReference type="PRINTS" id="PR00781">
    <property type="entry name" value="LIPOSIGPTASE"/>
</dbReference>
<evidence type="ECO:0000256" key="1">
    <source>
        <dbReference type="ARBA" id="ARBA00006139"/>
    </source>
</evidence>
<dbReference type="GO" id="GO:0006508">
    <property type="term" value="P:proteolysis"/>
    <property type="evidence" value="ECO:0007669"/>
    <property type="project" value="UniProtKB-KW"/>
</dbReference>
<dbReference type="PROSITE" id="PS00855">
    <property type="entry name" value="SPASE_II"/>
    <property type="match status" value="1"/>
</dbReference>
<comment type="similarity">
    <text evidence="1 10 12">Belongs to the peptidase A8 family.</text>
</comment>
<reference evidence="13" key="1">
    <citation type="submission" date="2012-01" db="EMBL/GenBank/DDBJ databases">
        <title>The Genome Sequence of Treponema denticola H-22.</title>
        <authorList>
            <consortium name="The Broad Institute Genome Sequencing Platform"/>
            <person name="Earl A."/>
            <person name="Ward D."/>
            <person name="Feldgarden M."/>
            <person name="Gevers D."/>
            <person name="Blanton J.M."/>
            <person name="Fenno C.J."/>
            <person name="Baranova O.V."/>
            <person name="Mathney J."/>
            <person name="Dewhirst F.E."/>
            <person name="Izard J."/>
            <person name="Young S.K."/>
            <person name="Zeng Q."/>
            <person name="Gargeya S."/>
            <person name="Fitzgerald M."/>
            <person name="Haas B."/>
            <person name="Abouelleil A."/>
            <person name="Alvarado L."/>
            <person name="Arachchi H.M."/>
            <person name="Berlin A."/>
            <person name="Chapman S.B."/>
            <person name="Gearin G."/>
            <person name="Goldberg J."/>
            <person name="Griggs A."/>
            <person name="Gujja S."/>
            <person name="Hansen M."/>
            <person name="Heiman D."/>
            <person name="Howarth C."/>
            <person name="Larimer J."/>
            <person name="Lui A."/>
            <person name="MacDonald P.J.P."/>
            <person name="McCowen C."/>
            <person name="Montmayeur A."/>
            <person name="Murphy C."/>
            <person name="Neiman D."/>
            <person name="Pearson M."/>
            <person name="Priest M."/>
            <person name="Roberts A."/>
            <person name="Saif S."/>
            <person name="Shea T."/>
            <person name="Sisk P."/>
            <person name="Stolte C."/>
            <person name="Sykes S."/>
            <person name="Wortman J."/>
            <person name="Nusbaum C."/>
            <person name="Birren B."/>
        </authorList>
    </citation>
    <scope>NUCLEOTIDE SEQUENCE [LARGE SCALE GENOMIC DNA]</scope>
    <source>
        <strain evidence="13">H-22</strain>
    </source>
</reference>
<feature type="transmembrane region" description="Helical" evidence="10">
    <location>
        <begin position="66"/>
        <end position="87"/>
    </location>
</feature>
<keyword evidence="13" id="KW-0449">Lipoprotein</keyword>
<dbReference type="PANTHER" id="PTHR33695:SF1">
    <property type="entry name" value="LIPOPROTEIN SIGNAL PEPTIDASE"/>
    <property type="match status" value="1"/>
</dbReference>
<evidence type="ECO:0000256" key="8">
    <source>
        <dbReference type="ARBA" id="ARBA00022989"/>
    </source>
</evidence>
<accession>A0A0E2E4X9</accession>
<dbReference type="PANTHER" id="PTHR33695">
    <property type="entry name" value="LIPOPROTEIN SIGNAL PEPTIDASE"/>
    <property type="match status" value="1"/>
</dbReference>
<comment type="caution">
    <text evidence="13">The sequence shown here is derived from an EMBL/GenBank/DDBJ whole genome shotgun (WGS) entry which is preliminary data.</text>
</comment>
<keyword evidence="4 10" id="KW-0645">Protease</keyword>
<evidence type="ECO:0000256" key="4">
    <source>
        <dbReference type="ARBA" id="ARBA00022670"/>
    </source>
</evidence>
<dbReference type="NCBIfam" id="TIGR00077">
    <property type="entry name" value="lspA"/>
    <property type="match status" value="1"/>
</dbReference>
<keyword evidence="6 10" id="KW-0064">Aspartyl protease</keyword>
<evidence type="ECO:0000256" key="12">
    <source>
        <dbReference type="RuleBase" id="RU004181"/>
    </source>
</evidence>
<organism evidence="13">
    <name type="scientific">Treponema denticola H-22</name>
    <dbReference type="NCBI Taxonomy" id="999432"/>
    <lineage>
        <taxon>Bacteria</taxon>
        <taxon>Pseudomonadati</taxon>
        <taxon>Spirochaetota</taxon>
        <taxon>Spirochaetia</taxon>
        <taxon>Spirochaetales</taxon>
        <taxon>Treponemataceae</taxon>
        <taxon>Treponema</taxon>
    </lineage>
</organism>
<evidence type="ECO:0000256" key="6">
    <source>
        <dbReference type="ARBA" id="ARBA00022750"/>
    </source>
</evidence>
<evidence type="ECO:0000313" key="13">
    <source>
        <dbReference type="EMBL" id="EMB33470.1"/>
    </source>
</evidence>
<comment type="catalytic activity">
    <reaction evidence="10 11">
        <text>Release of signal peptides from bacterial membrane prolipoproteins. Hydrolyzes -Xaa-Yaa-Zaa-|-(S,diacylglyceryl)Cys-, in which Xaa is hydrophobic (preferably Leu), and Yaa (Ala or Ser) and Zaa (Gly or Ala) have small, neutral side chains.</text>
        <dbReference type="EC" id="3.4.23.36"/>
    </reaction>
</comment>
<evidence type="ECO:0000256" key="5">
    <source>
        <dbReference type="ARBA" id="ARBA00022692"/>
    </source>
</evidence>
<comment type="caution">
    <text evidence="10">Lacks conserved residue(s) required for the propagation of feature annotation.</text>
</comment>
<sequence length="173" mass="19220">MNNKKDYYLPFLLTAIVIIVDQVTKILVVKYMSVNEVIPVIGDLVNLRFVYNTGAAFSLGAGFGEIARKILLVFLPFLLLIALTVAYLKSAELTRAQRWFICGILGGGFGNLIDRFFRSEGVVDFIDVKFFGILGMERWPTFNAADSFIVCCGIGLGINLILQGIKQKKLQDS</sequence>
<gene>
    <name evidence="10" type="primary">lspA</name>
    <name evidence="13" type="ORF">HMPREF9726_01284</name>
</gene>
<dbReference type="PATRIC" id="fig|999432.5.peg.1335"/>
<dbReference type="EC" id="3.4.23.36" evidence="10"/>
<evidence type="ECO:0000256" key="10">
    <source>
        <dbReference type="HAMAP-Rule" id="MF_00161"/>
    </source>
</evidence>